<protein>
    <recommendedName>
        <fullName evidence="5">SPRY domain-containing protein</fullName>
    </recommendedName>
</protein>
<organism evidence="3 4">
    <name type="scientific">Streblomastix strix</name>
    <dbReference type="NCBI Taxonomy" id="222440"/>
    <lineage>
        <taxon>Eukaryota</taxon>
        <taxon>Metamonada</taxon>
        <taxon>Preaxostyla</taxon>
        <taxon>Oxymonadida</taxon>
        <taxon>Streblomastigidae</taxon>
        <taxon>Streblomastix</taxon>
    </lineage>
</organism>
<dbReference type="Proteomes" id="UP000324800">
    <property type="component" value="Unassembled WGS sequence"/>
</dbReference>
<accession>A0A5J4W384</accession>
<feature type="compositionally biased region" description="Low complexity" evidence="2">
    <location>
        <begin position="226"/>
        <end position="239"/>
    </location>
</feature>
<evidence type="ECO:0008006" key="5">
    <source>
        <dbReference type="Google" id="ProtNLM"/>
    </source>
</evidence>
<name>A0A5J4W384_9EUKA</name>
<dbReference type="OrthoDB" id="6359816at2759"/>
<feature type="region of interest" description="Disordered" evidence="2">
    <location>
        <begin position="168"/>
        <end position="245"/>
    </location>
</feature>
<feature type="region of interest" description="Disordered" evidence="2">
    <location>
        <begin position="100"/>
        <end position="122"/>
    </location>
</feature>
<evidence type="ECO:0000256" key="2">
    <source>
        <dbReference type="SAM" id="MobiDB-lite"/>
    </source>
</evidence>
<evidence type="ECO:0000313" key="4">
    <source>
        <dbReference type="Proteomes" id="UP000324800"/>
    </source>
</evidence>
<gene>
    <name evidence="3" type="ORF">EZS28_015520</name>
</gene>
<keyword evidence="1" id="KW-0175">Coiled coil</keyword>
<dbReference type="AlphaFoldDB" id="A0A5J4W384"/>
<evidence type="ECO:0000313" key="3">
    <source>
        <dbReference type="EMBL" id="KAA6388953.1"/>
    </source>
</evidence>
<evidence type="ECO:0000256" key="1">
    <source>
        <dbReference type="SAM" id="Coils"/>
    </source>
</evidence>
<proteinExistence type="predicted"/>
<reference evidence="3 4" key="1">
    <citation type="submission" date="2019-03" db="EMBL/GenBank/DDBJ databases">
        <title>Single cell metagenomics reveals metabolic interactions within the superorganism composed of flagellate Streblomastix strix and complex community of Bacteroidetes bacteria on its surface.</title>
        <authorList>
            <person name="Treitli S.C."/>
            <person name="Kolisko M."/>
            <person name="Husnik F."/>
            <person name="Keeling P."/>
            <person name="Hampl V."/>
        </authorList>
    </citation>
    <scope>NUCLEOTIDE SEQUENCE [LARGE SCALE GENOMIC DNA]</scope>
    <source>
        <strain evidence="3">ST1C</strain>
    </source>
</reference>
<comment type="caution">
    <text evidence="3">The sequence shown here is derived from an EMBL/GenBank/DDBJ whole genome shotgun (WGS) entry which is preliminary data.</text>
</comment>
<feature type="compositionally biased region" description="Basic and acidic residues" evidence="2">
    <location>
        <begin position="168"/>
        <end position="179"/>
    </location>
</feature>
<feature type="coiled-coil region" evidence="1">
    <location>
        <begin position="59"/>
        <end position="86"/>
    </location>
</feature>
<dbReference type="EMBL" id="SNRW01003771">
    <property type="protein sequence ID" value="KAA6388953.1"/>
    <property type="molecule type" value="Genomic_DNA"/>
</dbReference>
<sequence length="484" mass="54238">MSDTQIPQPCVSCTKLQEENATLRLLLAEGNLKLGGALAELSATQDVMLQYQLSAEEVIKNLNLEKQLLTQKVQQLDEEVQENQQKILLARVLKEDSQKFNPESEIQKENSSKILHQKQQQLQQQQVQEQQYQIQQPHRPVYEMTNLQIDNLNQQTLLSLKVSTEEQKNLKKSDPKEQEMDTFSDVLQGNNYYSKVDTDDKEEDYTDLAPLLPPGSPTNSDDTPVSNNNNNQSNNNSINRLPSAPFRIQGNQSSIAKDEHGTHFVRPIILKPLIDILQEGQPIQFQLILPISTPRSIQQYKTSYIPIRNSFPISTPIPVSDSSSNIFSNINQSQNSSSVPIQPPDNNFAIIGPSNSRNVPQPVCSMVLIDPVLVNGITYCEVVFANNMLGNSSIGIVPANFLVQHGQSPHDVEIKSKTAYFQGSFGVVNCNQQAQQGNQKFNDKDIVGIEINMQTSRRTARLFINGTEQPCYISGLPQAVRLFV</sequence>